<comment type="similarity">
    <text evidence="1">Belongs to the AHA1 family.</text>
</comment>
<organism evidence="3 4">
    <name type="scientific">Bacillus infantis</name>
    <dbReference type="NCBI Taxonomy" id="324767"/>
    <lineage>
        <taxon>Bacteria</taxon>
        <taxon>Bacillati</taxon>
        <taxon>Bacillota</taxon>
        <taxon>Bacilli</taxon>
        <taxon>Bacillales</taxon>
        <taxon>Bacillaceae</taxon>
        <taxon>Bacillus</taxon>
    </lineage>
</organism>
<comment type="caution">
    <text evidence="3">The sequence shown here is derived from an EMBL/GenBank/DDBJ whole genome shotgun (WGS) entry which is preliminary data.</text>
</comment>
<evidence type="ECO:0000313" key="3">
    <source>
        <dbReference type="EMBL" id="TYS51996.1"/>
    </source>
</evidence>
<dbReference type="InterPro" id="IPR013538">
    <property type="entry name" value="ASHA1/2-like_C"/>
</dbReference>
<dbReference type="EMBL" id="VTER01000001">
    <property type="protein sequence ID" value="TYS51996.1"/>
    <property type="molecule type" value="Genomic_DNA"/>
</dbReference>
<dbReference type="Proteomes" id="UP000322139">
    <property type="component" value="Unassembled WGS sequence"/>
</dbReference>
<dbReference type="Gene3D" id="3.30.530.20">
    <property type="match status" value="1"/>
</dbReference>
<dbReference type="SUPFAM" id="SSF55961">
    <property type="entry name" value="Bet v1-like"/>
    <property type="match status" value="1"/>
</dbReference>
<evidence type="ECO:0000313" key="4">
    <source>
        <dbReference type="Proteomes" id="UP000322139"/>
    </source>
</evidence>
<accession>A0A5D4RQA8</accession>
<evidence type="ECO:0000259" key="2">
    <source>
        <dbReference type="Pfam" id="PF08327"/>
    </source>
</evidence>
<sequence>MSGKLIMREEGNNLVMEWIFDAPREEVFKAFSDSKLLESWWGPEGWETKNKKFEFEPGGIWHYGMTCKDKSQGEFYGMESWGLAVYKEISAPEKIVHIDAFSDEEGNINESLPKTLITATFSEEGGKTRYVSVTEFPSSGAIRQIIDMGAAEGFSSQLKKLDALLSGNKV</sequence>
<dbReference type="RefSeq" id="WP_148972985.1">
    <property type="nucleotide sequence ID" value="NZ_VTER01000001.1"/>
</dbReference>
<name>A0A5D4RQA8_9BACI</name>
<feature type="domain" description="Activator of Hsp90 ATPase homologue 1/2-like C-terminal" evidence="2">
    <location>
        <begin position="21"/>
        <end position="165"/>
    </location>
</feature>
<dbReference type="Pfam" id="PF08327">
    <property type="entry name" value="AHSA1"/>
    <property type="match status" value="1"/>
</dbReference>
<reference evidence="3 4" key="1">
    <citation type="submission" date="2019-08" db="EMBL/GenBank/DDBJ databases">
        <title>Bacillus genomes from the desert of Cuatro Cienegas, Coahuila.</title>
        <authorList>
            <person name="Olmedo-Alvarez G."/>
        </authorList>
    </citation>
    <scope>NUCLEOTIDE SEQUENCE [LARGE SCALE GENOMIC DNA]</scope>
    <source>
        <strain evidence="3 4">CH446_14T</strain>
    </source>
</reference>
<dbReference type="AlphaFoldDB" id="A0A5D4RQA8"/>
<dbReference type="InterPro" id="IPR023393">
    <property type="entry name" value="START-like_dom_sf"/>
</dbReference>
<proteinExistence type="inferred from homology"/>
<gene>
    <name evidence="3" type="ORF">FZD51_00650</name>
</gene>
<evidence type="ECO:0000256" key="1">
    <source>
        <dbReference type="ARBA" id="ARBA00006817"/>
    </source>
</evidence>
<protein>
    <submittedName>
        <fullName evidence="3">SRPBCC domain-containing protein</fullName>
    </submittedName>
</protein>